<protein>
    <submittedName>
        <fullName evidence="3">YqaJ viral recombinase family protein</fullName>
    </submittedName>
</protein>
<dbReference type="InterPro" id="IPR011604">
    <property type="entry name" value="PDDEXK-like_dom_sf"/>
</dbReference>
<organism evidence="3 4">
    <name type="scientific">Comamonas squillarum</name>
    <dbReference type="NCBI Taxonomy" id="2977320"/>
    <lineage>
        <taxon>Bacteria</taxon>
        <taxon>Pseudomonadati</taxon>
        <taxon>Pseudomonadota</taxon>
        <taxon>Betaproteobacteria</taxon>
        <taxon>Burkholderiales</taxon>
        <taxon>Comamonadaceae</taxon>
        <taxon>Comamonas</taxon>
    </lineage>
</organism>
<dbReference type="SUPFAM" id="SSF52980">
    <property type="entry name" value="Restriction endonuclease-like"/>
    <property type="match status" value="1"/>
</dbReference>
<proteinExistence type="predicted"/>
<evidence type="ECO:0000259" key="2">
    <source>
        <dbReference type="Pfam" id="PF09588"/>
    </source>
</evidence>
<reference evidence="3" key="1">
    <citation type="submission" date="2022-09" db="EMBL/GenBank/DDBJ databases">
        <title>Bacterial diversity in gut of crayfish and pufferfish.</title>
        <authorList>
            <person name="Huang Y."/>
        </authorList>
    </citation>
    <scope>NUCLEOTIDE SEQUENCE</scope>
    <source>
        <strain evidence="3">PR12</strain>
    </source>
</reference>
<dbReference type="EMBL" id="CP104377">
    <property type="protein sequence ID" value="UXC19125.1"/>
    <property type="molecule type" value="Genomic_DNA"/>
</dbReference>
<evidence type="ECO:0000313" key="4">
    <source>
        <dbReference type="Proteomes" id="UP001058290"/>
    </source>
</evidence>
<sequence>MEVVNLTQGTPGWHAHRAAHFNASDAPAMMGCSSYTSRSELIQRLATGIVPEVDAATQRRFDAGHQFEELARPIAEKIVGEELAPLVGTNGKYSASFDGLTLMGETAWEHKSLNDRLRDAMTPSATGADLPLEYQVQMEHQAMVAETVERTLFLASKWVLNQSTGEWMCEEQRSCWYTPNPDLRAKIVAGWAQLQQEVAAYQPEAEAPKPAPEAKLREALPALRLDAKGEITTSNLDEFKAGALARINSINTVLETDQQFAEADDDAKWLRGVADAMKQAGKRVRANMQSVDEALTVLEQLDKIATTKALDLEKRVKSEKDARKQTLVLQAQQDLDSHTASLNQRLGTNWLPRLAGGFAEVIKGLKSLDSIRDKVAVALTNAKVDANALADQLEVNRKHLVQDNGDWITLFPDFATVGAKASEDFQALAAMRIGQHQAAEAKKLEAERERIRAEEEAKAKREADARAAQEAAERDRQLEVERVRIRAEEQAKAQADAAEERKRIQEQAQSAKAEITQAAQTGALGEPVANDLARLATSNAAEAVAGIDAKQVINAAQTSAAAQADESVISIGKINTTLKAGGIDVLVNAGTLDSLGISYRKERNSVQMPESSFPRLCLALAMRLQKMANEYTHQTV</sequence>
<keyword evidence="4" id="KW-1185">Reference proteome</keyword>
<dbReference type="InterPro" id="IPR011335">
    <property type="entry name" value="Restrct_endonuc-II-like"/>
</dbReference>
<dbReference type="Gene3D" id="3.90.320.10">
    <property type="match status" value="1"/>
</dbReference>
<dbReference type="Pfam" id="PF09588">
    <property type="entry name" value="YqaJ"/>
    <property type="match status" value="1"/>
</dbReference>
<dbReference type="Proteomes" id="UP001058290">
    <property type="component" value="Chromosome"/>
</dbReference>
<gene>
    <name evidence="3" type="ORF">N4T19_03090</name>
</gene>
<feature type="region of interest" description="Disordered" evidence="1">
    <location>
        <begin position="455"/>
        <end position="477"/>
    </location>
</feature>
<name>A0ABY6A2J2_9BURK</name>
<feature type="domain" description="YqaJ viral recombinase" evidence="2">
    <location>
        <begin position="13"/>
        <end position="146"/>
    </location>
</feature>
<evidence type="ECO:0000313" key="3">
    <source>
        <dbReference type="EMBL" id="UXC19125.1"/>
    </source>
</evidence>
<accession>A0ABY6A2J2</accession>
<dbReference type="InterPro" id="IPR019080">
    <property type="entry name" value="YqaJ_viral_recombinase"/>
</dbReference>
<evidence type="ECO:0000256" key="1">
    <source>
        <dbReference type="SAM" id="MobiDB-lite"/>
    </source>
</evidence>
<dbReference type="RefSeq" id="WP_260719430.1">
    <property type="nucleotide sequence ID" value="NZ_CP104377.1"/>
</dbReference>